<sequence length="46" mass="5302">MDVLTLNAVGITVMAVFGLWAFYRAAQITKKKRKDDETKNKDRKDD</sequence>
<organism evidence="2">
    <name type="scientific">uncultured Desulfovibrio sp</name>
    <dbReference type="NCBI Taxonomy" id="167968"/>
    <lineage>
        <taxon>Bacteria</taxon>
        <taxon>Pseudomonadati</taxon>
        <taxon>Thermodesulfobacteriota</taxon>
        <taxon>Desulfovibrionia</taxon>
        <taxon>Desulfovibrionales</taxon>
        <taxon>Desulfovibrionaceae</taxon>
        <taxon>Desulfovibrio</taxon>
        <taxon>environmental samples</taxon>
    </lineage>
</organism>
<evidence type="ECO:0000313" key="2">
    <source>
        <dbReference type="EMBL" id="SBV92915.1"/>
    </source>
</evidence>
<protein>
    <submittedName>
        <fullName evidence="2">Uncharacterized protein</fullName>
    </submittedName>
</protein>
<dbReference type="GeneID" id="72382941"/>
<name>A0A212J169_9BACT</name>
<feature type="transmembrane region" description="Helical" evidence="1">
    <location>
        <begin position="6"/>
        <end position="23"/>
    </location>
</feature>
<dbReference type="RefSeq" id="WP_022658565.1">
    <property type="nucleotide sequence ID" value="NZ_CABUEN010000004.1"/>
</dbReference>
<gene>
    <name evidence="2" type="ORF">KM92DES2_10332</name>
</gene>
<reference evidence="2" key="1">
    <citation type="submission" date="2016-04" db="EMBL/GenBank/DDBJ databases">
        <authorList>
            <person name="Evans L.H."/>
            <person name="Alamgir A."/>
            <person name="Owens N."/>
            <person name="Weber N.D."/>
            <person name="Virtaneva K."/>
            <person name="Barbian K."/>
            <person name="Babar A."/>
            <person name="Rosenke K."/>
        </authorList>
    </citation>
    <scope>NUCLEOTIDE SEQUENCE</scope>
    <source>
        <strain evidence="2">92-2</strain>
    </source>
</reference>
<dbReference type="EMBL" id="FLUP01000001">
    <property type="protein sequence ID" value="SBV92915.1"/>
    <property type="molecule type" value="Genomic_DNA"/>
</dbReference>
<accession>A0A212J169</accession>
<keyword evidence="1" id="KW-0472">Membrane</keyword>
<keyword evidence="1" id="KW-0812">Transmembrane</keyword>
<dbReference type="AlphaFoldDB" id="A0A212J169"/>
<proteinExistence type="predicted"/>
<evidence type="ECO:0000256" key="1">
    <source>
        <dbReference type="SAM" id="Phobius"/>
    </source>
</evidence>
<keyword evidence="1" id="KW-1133">Transmembrane helix</keyword>